<comment type="caution">
    <text evidence="3">The sequence shown here is derived from an EMBL/GenBank/DDBJ whole genome shotgun (WGS) entry which is preliminary data.</text>
</comment>
<organism evidence="3 4">
    <name type="scientific">Orientia tsutsugamushi str. TA716</name>
    <dbReference type="NCBI Taxonomy" id="1359175"/>
    <lineage>
        <taxon>Bacteria</taxon>
        <taxon>Pseudomonadati</taxon>
        <taxon>Pseudomonadota</taxon>
        <taxon>Alphaproteobacteria</taxon>
        <taxon>Rickettsiales</taxon>
        <taxon>Rickettsiaceae</taxon>
        <taxon>Rickettsieae</taxon>
        <taxon>Orientia</taxon>
    </lineage>
</organism>
<dbReference type="InterPro" id="IPR006517">
    <property type="entry name" value="Phage_terminase_lsu-like_C"/>
</dbReference>
<gene>
    <name evidence="3" type="ORF">OTSTA716_0856</name>
</gene>
<feature type="domain" description="Terminase large subunit gp17-like C-terminal" evidence="2">
    <location>
        <begin position="315"/>
        <end position="456"/>
    </location>
</feature>
<dbReference type="Proteomes" id="UP000033671">
    <property type="component" value="Unassembled WGS sequence"/>
</dbReference>
<dbReference type="EMBL" id="LAOA01000025">
    <property type="protein sequence ID" value="KJV76260.1"/>
    <property type="molecule type" value="Genomic_DNA"/>
</dbReference>
<sequence>MTNPEYTDSRLLSSLLRVDLSSFINKTFNTINPGTTFQPNWHIDLIASYLERVTHGKIKRLIINIPPRSLKSICVSVAWPAWILGQDPTKRIIVACYAQTLSTKHSLDTRAVMTSKWYQELYPNTLLNKKQNLQSKFMTTKHGFRLATSVGGSITGEGGEVLIIDDPHNPTYINSTKMRNKAVEWFEQTFLTRLNDKNNGKIVLVMQRLHTEDLSGYLLKNTANVWEILKIPAIADKEYSYNLFHSCITIKPGDMLHKNRDKFKNLQIIQNELGTYNFAAQYLQSPIQKNAGLLEPNMIQYYDQYPTHIDFTVQSWDTAIKISDANDYTVCTTWGISGQYYYLLNLFRERLSYPKLKIVVTDNITKKHHRYILIEDKASGQSLIQDLKSQGITNILPQKPKLDKVTRFTVTIPYFESGIILIPRNASWLTLLLSEITSFPYGTHDDIVDSVSQFINFIRQNNTKTKVCIRTIC</sequence>
<dbReference type="Gene3D" id="3.30.420.240">
    <property type="match status" value="1"/>
</dbReference>
<dbReference type="RefSeq" id="WP_045916985.1">
    <property type="nucleotide sequence ID" value="NZ_LAOA01000025.1"/>
</dbReference>
<dbReference type="InterPro" id="IPR035421">
    <property type="entry name" value="Terminase_6C"/>
</dbReference>
<protein>
    <submittedName>
        <fullName evidence="3">Terminase-like family protein</fullName>
    </submittedName>
</protein>
<name>A0A0F3P7F0_ORITS</name>
<evidence type="ECO:0000256" key="1">
    <source>
        <dbReference type="ARBA" id="ARBA00022612"/>
    </source>
</evidence>
<evidence type="ECO:0000313" key="4">
    <source>
        <dbReference type="Proteomes" id="UP000033671"/>
    </source>
</evidence>
<evidence type="ECO:0000313" key="3">
    <source>
        <dbReference type="EMBL" id="KJV76260.1"/>
    </source>
</evidence>
<accession>A0A0F3P7F0</accession>
<dbReference type="NCBIfam" id="TIGR01630">
    <property type="entry name" value="psiM2_ORF9"/>
    <property type="match status" value="1"/>
</dbReference>
<dbReference type="AlphaFoldDB" id="A0A0F3P7F0"/>
<keyword evidence="1" id="KW-1188">Viral release from host cell</keyword>
<proteinExistence type="predicted"/>
<dbReference type="PATRIC" id="fig|1359175.3.peg.1659"/>
<evidence type="ECO:0000259" key="2">
    <source>
        <dbReference type="Pfam" id="PF17289"/>
    </source>
</evidence>
<reference evidence="3 4" key="1">
    <citation type="submission" date="2015-01" db="EMBL/GenBank/DDBJ databases">
        <title>Genome Sequencing of Rickettsiales.</title>
        <authorList>
            <person name="Daugherty S.C."/>
            <person name="Su Q."/>
            <person name="Abolude K."/>
            <person name="Beier-Sexton M."/>
            <person name="Carlyon J.A."/>
            <person name="Carter R."/>
            <person name="Day N.P."/>
            <person name="Dumler S.J."/>
            <person name="Dyachenko V."/>
            <person name="Godinez A."/>
            <person name="Kurtti T.J."/>
            <person name="Lichay M."/>
            <person name="Mullins K.E."/>
            <person name="Ott S."/>
            <person name="Pappas-Brown V."/>
            <person name="Paris D.H."/>
            <person name="Patel P."/>
            <person name="Richards A.L."/>
            <person name="Sadzewicz L."/>
            <person name="Sears K."/>
            <person name="Seidman D."/>
            <person name="Sengamalay N."/>
            <person name="Stenos J."/>
            <person name="Tallon L.J."/>
            <person name="Vincent G."/>
            <person name="Fraser C.M."/>
            <person name="Munderloh U."/>
            <person name="Dunning-Hotopp J.C."/>
        </authorList>
    </citation>
    <scope>NUCLEOTIDE SEQUENCE [LARGE SCALE GENOMIC DNA]</scope>
    <source>
        <strain evidence="3 4">TA716</strain>
    </source>
</reference>
<dbReference type="Pfam" id="PF17289">
    <property type="entry name" value="Terminase_6C"/>
    <property type="match status" value="1"/>
</dbReference>